<dbReference type="InterPro" id="IPR000308">
    <property type="entry name" value="14-3-3"/>
</dbReference>
<dbReference type="GeneID" id="31361848"/>
<dbReference type="PRINTS" id="PR00305">
    <property type="entry name" value="1433ZETA"/>
</dbReference>
<comment type="caution">
    <text evidence="3">The sequence shown here is derived from an EMBL/GenBank/DDBJ whole genome shotgun (WGS) entry which is preliminary data.</text>
</comment>
<dbReference type="CDD" id="cd08774">
    <property type="entry name" value="14-3-3"/>
    <property type="match status" value="1"/>
</dbReference>
<dbReference type="OMA" id="ESTACEI"/>
<dbReference type="Pfam" id="PF00244">
    <property type="entry name" value="14-3-3"/>
    <property type="match status" value="1"/>
</dbReference>
<dbReference type="RefSeq" id="XP_020432899.1">
    <property type="nucleotide sequence ID" value="XM_020577225.1"/>
</dbReference>
<accession>D3BCY8</accession>
<keyword evidence="4" id="KW-1185">Reference proteome</keyword>
<dbReference type="STRING" id="670386.D3BCY8"/>
<dbReference type="PANTHER" id="PTHR18860">
    <property type="entry name" value="14-3-3 PROTEIN"/>
    <property type="match status" value="1"/>
</dbReference>
<dbReference type="EMBL" id="ADBJ01000028">
    <property type="protein sequence ID" value="EFA80780.1"/>
    <property type="molecule type" value="Genomic_DNA"/>
</dbReference>
<evidence type="ECO:0000259" key="2">
    <source>
        <dbReference type="SMART" id="SM00101"/>
    </source>
</evidence>
<dbReference type="SMART" id="SM00101">
    <property type="entry name" value="14_3_3"/>
    <property type="match status" value="1"/>
</dbReference>
<proteinExistence type="inferred from homology"/>
<sequence>MSNKDRSLAILAEKVERYEDMVKAVRNMAESNVDLSREDRILFATAYKNIISNSRASWRQLSSIEKNGTEPDEKEVVKEYRLSIQKEITDICIEVIGLLDANLIPSSQSGESKNAYLKLKGDYYRYLCEISDGNALKTFMELSEKFYETSTMGCLELSETNPTRLGLALSFSVFYYEIKKHPQKAILIAQNSLEGAIQKISQHTDESTLAETTLLIQLLRDNLNLWICKNNNGFYTEIKKNIEFGKSLNTTDRQRVTNIETDHDGDNQSRFNYVQSILMYYFYAALSEIINVTSREPMNNN</sequence>
<dbReference type="Gene3D" id="1.20.190.20">
    <property type="entry name" value="14-3-3 domain"/>
    <property type="match status" value="1"/>
</dbReference>
<name>D3BCY8_HETP5</name>
<organism evidence="3 4">
    <name type="scientific">Heterostelium pallidum (strain ATCC 26659 / Pp 5 / PN500)</name>
    <name type="common">Cellular slime mold</name>
    <name type="synonym">Polysphondylium pallidum</name>
    <dbReference type="NCBI Taxonomy" id="670386"/>
    <lineage>
        <taxon>Eukaryota</taxon>
        <taxon>Amoebozoa</taxon>
        <taxon>Evosea</taxon>
        <taxon>Eumycetozoa</taxon>
        <taxon>Dictyostelia</taxon>
        <taxon>Acytosteliales</taxon>
        <taxon>Acytosteliaceae</taxon>
        <taxon>Heterostelium</taxon>
    </lineage>
</organism>
<evidence type="ECO:0000256" key="1">
    <source>
        <dbReference type="ARBA" id="ARBA00006141"/>
    </source>
</evidence>
<feature type="domain" description="14-3-3" evidence="2">
    <location>
        <begin position="2"/>
        <end position="240"/>
    </location>
</feature>
<reference evidence="3 4" key="1">
    <citation type="journal article" date="2011" name="Genome Res.">
        <title>Phylogeny-wide analysis of social amoeba genomes highlights ancient origins for complex intercellular communication.</title>
        <authorList>
            <person name="Heidel A.J."/>
            <person name="Lawal H.M."/>
            <person name="Felder M."/>
            <person name="Schilde C."/>
            <person name="Helps N.R."/>
            <person name="Tunggal B."/>
            <person name="Rivero F."/>
            <person name="John U."/>
            <person name="Schleicher M."/>
            <person name="Eichinger L."/>
            <person name="Platzer M."/>
            <person name="Noegel A.A."/>
            <person name="Schaap P."/>
            <person name="Gloeckner G."/>
        </authorList>
    </citation>
    <scope>NUCLEOTIDE SEQUENCE [LARGE SCALE GENOMIC DNA]</scope>
    <source>
        <strain evidence="4">ATCC 26659 / Pp 5 / PN500</strain>
    </source>
</reference>
<dbReference type="Proteomes" id="UP000001396">
    <property type="component" value="Unassembled WGS sequence"/>
</dbReference>
<comment type="similarity">
    <text evidence="1">Belongs to the 14-3-3 family.</text>
</comment>
<evidence type="ECO:0000313" key="4">
    <source>
        <dbReference type="Proteomes" id="UP000001396"/>
    </source>
</evidence>
<dbReference type="InParanoid" id="D3BCY8"/>
<dbReference type="AlphaFoldDB" id="D3BCY8"/>
<dbReference type="InterPro" id="IPR023410">
    <property type="entry name" value="14-3-3_domain"/>
</dbReference>
<dbReference type="InterPro" id="IPR036815">
    <property type="entry name" value="14-3-3_dom_sf"/>
</dbReference>
<evidence type="ECO:0000313" key="3">
    <source>
        <dbReference type="EMBL" id="EFA80780.1"/>
    </source>
</evidence>
<dbReference type="SUPFAM" id="SSF48445">
    <property type="entry name" value="14-3-3 protein"/>
    <property type="match status" value="1"/>
</dbReference>
<protein>
    <recommendedName>
        <fullName evidence="2">14-3-3 domain-containing protein</fullName>
    </recommendedName>
</protein>
<gene>
    <name evidence="3" type="ORF">PPL_06366</name>
</gene>